<comment type="similarity">
    <text evidence="2">Belongs to the DoxX family.</text>
</comment>
<evidence type="ECO:0000313" key="9">
    <source>
        <dbReference type="Proteomes" id="UP000227088"/>
    </source>
</evidence>
<evidence type="ECO:0000256" key="7">
    <source>
        <dbReference type="SAM" id="Phobius"/>
    </source>
</evidence>
<dbReference type="GO" id="GO:0005886">
    <property type="term" value="C:plasma membrane"/>
    <property type="evidence" value="ECO:0007669"/>
    <property type="project" value="UniProtKB-SubCell"/>
</dbReference>
<dbReference type="Proteomes" id="UP000227088">
    <property type="component" value="Unassembled WGS sequence"/>
</dbReference>
<dbReference type="InterPro" id="IPR051907">
    <property type="entry name" value="DoxX-like_oxidoreductase"/>
</dbReference>
<dbReference type="PANTHER" id="PTHR33452:SF19">
    <property type="entry name" value="DOXX FAMILY PROTEIN"/>
    <property type="match status" value="1"/>
</dbReference>
<feature type="transmembrane region" description="Helical" evidence="7">
    <location>
        <begin position="59"/>
        <end position="85"/>
    </location>
</feature>
<comment type="caution">
    <text evidence="8">The sequence shown here is derived from an EMBL/GenBank/DDBJ whole genome shotgun (WGS) entry which is preliminary data.</text>
</comment>
<evidence type="ECO:0000256" key="5">
    <source>
        <dbReference type="ARBA" id="ARBA00022989"/>
    </source>
</evidence>
<evidence type="ECO:0000256" key="2">
    <source>
        <dbReference type="ARBA" id="ARBA00006679"/>
    </source>
</evidence>
<comment type="subcellular location">
    <subcellularLocation>
        <location evidence="1">Cell membrane</location>
        <topology evidence="1">Multi-pass membrane protein</topology>
    </subcellularLocation>
</comment>
<reference evidence="9" key="1">
    <citation type="journal article" date="2017" name="Proc. Natl. Acad. Sci. U.S.A.">
        <title>Simulation of Deepwater Horizon oil plume reveals substrate specialization within a complex community of hydrocarbon degraders.</title>
        <authorList>
            <person name="Hu P."/>
            <person name="Dubinsky E.A."/>
            <person name="Probst A.J."/>
            <person name="Wang J."/>
            <person name="Sieber C.M.K."/>
            <person name="Tom L.M."/>
            <person name="Gardinali P."/>
            <person name="Banfield J.F."/>
            <person name="Atlas R.M."/>
            <person name="Andersen G.L."/>
        </authorList>
    </citation>
    <scope>NUCLEOTIDE SEQUENCE [LARGE SCALE GENOMIC DNA]</scope>
</reference>
<proteinExistence type="inferred from homology"/>
<evidence type="ECO:0000256" key="3">
    <source>
        <dbReference type="ARBA" id="ARBA00022475"/>
    </source>
</evidence>
<keyword evidence="6 7" id="KW-0472">Membrane</keyword>
<feature type="transmembrane region" description="Helical" evidence="7">
    <location>
        <begin position="165"/>
        <end position="187"/>
    </location>
</feature>
<gene>
    <name evidence="8" type="ORF">A9R00_07445</name>
</gene>
<sequence length="199" mass="22006">MSVITLANRAHDQLNITRKIDAIAPLALRLYLFIPFWMAGTNKWAGFDNTVAWFGNSDWGLGLPAPMLLAFLATWTEILGAVFLLLGFATRYVAVPLMITMVVAIFSVHWPNGWAAIADSAADPGVAERIAAAKGILQEHGNYNWLTEKGNFVILNNGIEFGVTYLIMLLSLFFTGAGKVVSLDYWIAKYFRKEKSTNS</sequence>
<name>A0A1Y5HZC1_OLEAN</name>
<keyword evidence="3" id="KW-1003">Cell membrane</keyword>
<dbReference type="EMBL" id="MABE01000426">
    <property type="protein sequence ID" value="OUS40155.1"/>
    <property type="molecule type" value="Genomic_DNA"/>
</dbReference>
<feature type="transmembrane region" description="Helical" evidence="7">
    <location>
        <begin position="20"/>
        <end position="39"/>
    </location>
</feature>
<dbReference type="PANTHER" id="PTHR33452">
    <property type="entry name" value="OXIDOREDUCTASE CATD-RELATED"/>
    <property type="match status" value="1"/>
</dbReference>
<keyword evidence="4 7" id="KW-0812">Transmembrane</keyword>
<keyword evidence="5 7" id="KW-1133">Transmembrane helix</keyword>
<dbReference type="InterPro" id="IPR032808">
    <property type="entry name" value="DoxX"/>
</dbReference>
<organism evidence="8 9">
    <name type="scientific">Oleispira antarctica</name>
    <dbReference type="NCBI Taxonomy" id="188908"/>
    <lineage>
        <taxon>Bacteria</taxon>
        <taxon>Pseudomonadati</taxon>
        <taxon>Pseudomonadota</taxon>
        <taxon>Gammaproteobacteria</taxon>
        <taxon>Oceanospirillales</taxon>
        <taxon>Oceanospirillaceae</taxon>
        <taxon>Oleispira</taxon>
    </lineage>
</organism>
<dbReference type="Pfam" id="PF07681">
    <property type="entry name" value="DoxX"/>
    <property type="match status" value="1"/>
</dbReference>
<evidence type="ECO:0000256" key="6">
    <source>
        <dbReference type="ARBA" id="ARBA00023136"/>
    </source>
</evidence>
<evidence type="ECO:0000256" key="1">
    <source>
        <dbReference type="ARBA" id="ARBA00004651"/>
    </source>
</evidence>
<dbReference type="AlphaFoldDB" id="A0A1Y5HZC1"/>
<feature type="transmembrane region" description="Helical" evidence="7">
    <location>
        <begin position="92"/>
        <end position="110"/>
    </location>
</feature>
<protein>
    <submittedName>
        <fullName evidence="8">AraC family transcriptional regulator</fullName>
    </submittedName>
</protein>
<evidence type="ECO:0000313" key="8">
    <source>
        <dbReference type="EMBL" id="OUS40155.1"/>
    </source>
</evidence>
<accession>A0A1Y5HZC1</accession>
<evidence type="ECO:0000256" key="4">
    <source>
        <dbReference type="ARBA" id="ARBA00022692"/>
    </source>
</evidence>